<dbReference type="RefSeq" id="XP_040654296.1">
    <property type="nucleotide sequence ID" value="XM_040804192.1"/>
</dbReference>
<evidence type="ECO:0000256" key="1">
    <source>
        <dbReference type="ARBA" id="ARBA00004589"/>
    </source>
</evidence>
<feature type="signal peptide" evidence="10">
    <location>
        <begin position="1"/>
        <end position="16"/>
    </location>
</feature>
<evidence type="ECO:0000256" key="7">
    <source>
        <dbReference type="ARBA" id="ARBA00023157"/>
    </source>
</evidence>
<dbReference type="GO" id="GO:0098552">
    <property type="term" value="C:side of membrane"/>
    <property type="evidence" value="ECO:0007669"/>
    <property type="project" value="UniProtKB-KW"/>
</dbReference>
<keyword evidence="9" id="KW-0349">Heme</keyword>
<dbReference type="PROSITE" id="PS52012">
    <property type="entry name" value="CFEM"/>
    <property type="match status" value="1"/>
</dbReference>
<evidence type="ECO:0000256" key="3">
    <source>
        <dbReference type="ARBA" id="ARBA00010031"/>
    </source>
</evidence>
<comment type="similarity">
    <text evidence="3">Belongs to the RBT5 family.</text>
</comment>
<keyword evidence="13" id="KW-1185">Reference proteome</keyword>
<dbReference type="InParanoid" id="A0A151GD20"/>
<keyword evidence="4" id="KW-0964">Secreted</keyword>
<sequence>MKYTIVLAAVASLVAAQDLGTIPSCAVPCLTDAFIKNGCGATDIKCACGNFSKIKADAAGCIIGKCGISDAINKVLPAAEALCKGN</sequence>
<dbReference type="GO" id="GO:0005576">
    <property type="term" value="C:extracellular region"/>
    <property type="evidence" value="ECO:0007669"/>
    <property type="project" value="UniProtKB-SubCell"/>
</dbReference>
<dbReference type="EMBL" id="LAYC01000003">
    <property type="protein sequence ID" value="KYK54944.1"/>
    <property type="molecule type" value="Genomic_DNA"/>
</dbReference>
<evidence type="ECO:0000313" key="12">
    <source>
        <dbReference type="EMBL" id="KYK54944.1"/>
    </source>
</evidence>
<evidence type="ECO:0000256" key="5">
    <source>
        <dbReference type="ARBA" id="ARBA00022622"/>
    </source>
</evidence>
<dbReference type="STRING" id="98403.A0A151GD20"/>
<dbReference type="Proteomes" id="UP000076580">
    <property type="component" value="Chromosome 03"/>
</dbReference>
<dbReference type="AlphaFoldDB" id="A0A151GD20"/>
<feature type="chain" id="PRO_5007580478" description="CFEM domain-containing protein" evidence="10">
    <location>
        <begin position="17"/>
        <end position="86"/>
    </location>
</feature>
<evidence type="ECO:0000256" key="8">
    <source>
        <dbReference type="ARBA" id="ARBA00023288"/>
    </source>
</evidence>
<gene>
    <name evidence="12" type="ORF">DCS_06905</name>
</gene>
<keyword evidence="5" id="KW-0336">GPI-anchor</keyword>
<dbReference type="Pfam" id="PF05730">
    <property type="entry name" value="CFEM"/>
    <property type="match status" value="1"/>
</dbReference>
<evidence type="ECO:0000313" key="13">
    <source>
        <dbReference type="Proteomes" id="UP000076580"/>
    </source>
</evidence>
<feature type="binding site" description="axial binding residue" evidence="9">
    <location>
        <position position="43"/>
    </location>
    <ligand>
        <name>heme</name>
        <dbReference type="ChEBI" id="CHEBI:30413"/>
    </ligand>
    <ligandPart>
        <name>Fe</name>
        <dbReference type="ChEBI" id="CHEBI:18248"/>
    </ligandPart>
</feature>
<accession>A0A151GD20</accession>
<keyword evidence="9" id="KW-0479">Metal-binding</keyword>
<keyword evidence="9" id="KW-0408">Iron</keyword>
<keyword evidence="7 9" id="KW-1015">Disulfide bond</keyword>
<proteinExistence type="inferred from homology"/>
<keyword evidence="8" id="KW-0449">Lipoprotein</keyword>
<dbReference type="GeneID" id="63719548"/>
<dbReference type="SMART" id="SM00747">
    <property type="entry name" value="CFEM"/>
    <property type="match status" value="1"/>
</dbReference>
<name>A0A151GD20_DRECN</name>
<keyword evidence="5" id="KW-0472">Membrane</keyword>
<protein>
    <recommendedName>
        <fullName evidence="11">CFEM domain-containing protein</fullName>
    </recommendedName>
</protein>
<evidence type="ECO:0000256" key="9">
    <source>
        <dbReference type="PROSITE-ProRule" id="PRU01356"/>
    </source>
</evidence>
<evidence type="ECO:0000256" key="4">
    <source>
        <dbReference type="ARBA" id="ARBA00022525"/>
    </source>
</evidence>
<dbReference type="GO" id="GO:0046872">
    <property type="term" value="F:metal ion binding"/>
    <property type="evidence" value="ECO:0007669"/>
    <property type="project" value="UniProtKB-UniRule"/>
</dbReference>
<reference evidence="12 13" key="1">
    <citation type="journal article" date="2016" name="Sci. Rep.">
        <title>Insights into Adaptations to a Near-Obligate Nematode Endoparasitic Lifestyle from the Finished Genome of Drechmeria coniospora.</title>
        <authorList>
            <person name="Zhang L."/>
            <person name="Zhou Z."/>
            <person name="Guo Q."/>
            <person name="Fokkens L."/>
            <person name="Miskei M."/>
            <person name="Pocsi I."/>
            <person name="Zhang W."/>
            <person name="Chen M."/>
            <person name="Wang L."/>
            <person name="Sun Y."/>
            <person name="Donzelli B.G."/>
            <person name="Gibson D.M."/>
            <person name="Nelson D.R."/>
            <person name="Luo J.G."/>
            <person name="Rep M."/>
            <person name="Liu H."/>
            <person name="Yang S."/>
            <person name="Wang J."/>
            <person name="Krasnoff S.B."/>
            <person name="Xu Y."/>
            <person name="Molnar I."/>
            <person name="Lin M."/>
        </authorList>
    </citation>
    <scope>NUCLEOTIDE SEQUENCE [LARGE SCALE GENOMIC DNA]</scope>
    <source>
        <strain evidence="12 13">ARSEF 6962</strain>
    </source>
</reference>
<feature type="disulfide bond" evidence="9">
    <location>
        <begin position="39"/>
        <end position="46"/>
    </location>
</feature>
<feature type="domain" description="CFEM" evidence="11">
    <location>
        <begin position="1"/>
        <end position="86"/>
    </location>
</feature>
<organism evidence="12 13">
    <name type="scientific">Drechmeria coniospora</name>
    <name type="common">Nematophagous fungus</name>
    <name type="synonym">Meria coniospora</name>
    <dbReference type="NCBI Taxonomy" id="98403"/>
    <lineage>
        <taxon>Eukaryota</taxon>
        <taxon>Fungi</taxon>
        <taxon>Dikarya</taxon>
        <taxon>Ascomycota</taxon>
        <taxon>Pezizomycotina</taxon>
        <taxon>Sordariomycetes</taxon>
        <taxon>Hypocreomycetidae</taxon>
        <taxon>Hypocreales</taxon>
        <taxon>Ophiocordycipitaceae</taxon>
        <taxon>Drechmeria</taxon>
    </lineage>
</organism>
<keyword evidence="5" id="KW-0325">Glycoprotein</keyword>
<evidence type="ECO:0000256" key="6">
    <source>
        <dbReference type="ARBA" id="ARBA00022729"/>
    </source>
</evidence>
<dbReference type="InterPro" id="IPR008427">
    <property type="entry name" value="Extracellular_membr_CFEM_dom"/>
</dbReference>
<evidence type="ECO:0000256" key="2">
    <source>
        <dbReference type="ARBA" id="ARBA00004613"/>
    </source>
</evidence>
<evidence type="ECO:0000259" key="11">
    <source>
        <dbReference type="PROSITE" id="PS52012"/>
    </source>
</evidence>
<evidence type="ECO:0000256" key="10">
    <source>
        <dbReference type="SAM" id="SignalP"/>
    </source>
</evidence>
<comment type="caution">
    <text evidence="12">The sequence shown here is derived from an EMBL/GenBank/DDBJ whole genome shotgun (WGS) entry which is preliminary data.</text>
</comment>
<comment type="subcellular location">
    <subcellularLocation>
        <location evidence="1">Membrane</location>
        <topology evidence="1">Lipid-anchor</topology>
        <topology evidence="1">GPI-anchor</topology>
    </subcellularLocation>
    <subcellularLocation>
        <location evidence="2">Secreted</location>
    </subcellularLocation>
</comment>
<keyword evidence="6 10" id="KW-0732">Signal</keyword>
<comment type="caution">
    <text evidence="9">Lacks conserved residue(s) required for the propagation of feature annotation.</text>
</comment>